<dbReference type="GO" id="GO:0043565">
    <property type="term" value="F:sequence-specific DNA binding"/>
    <property type="evidence" value="ECO:0007669"/>
    <property type="project" value="InterPro"/>
</dbReference>
<accession>A0A917J9S8</accession>
<evidence type="ECO:0000313" key="5">
    <source>
        <dbReference type="EMBL" id="GGI51730.1"/>
    </source>
</evidence>
<keyword evidence="1" id="KW-0805">Transcription regulation</keyword>
<keyword evidence="3" id="KW-0804">Transcription</keyword>
<evidence type="ECO:0000313" key="6">
    <source>
        <dbReference type="Proteomes" id="UP000662074"/>
    </source>
</evidence>
<dbReference type="EMBL" id="BMDO01000008">
    <property type="protein sequence ID" value="GGI51730.1"/>
    <property type="molecule type" value="Genomic_DNA"/>
</dbReference>
<keyword evidence="6" id="KW-1185">Reference proteome</keyword>
<organism evidence="5 6">
    <name type="scientific">Mucilaginibacter galii</name>
    <dbReference type="NCBI Taxonomy" id="2005073"/>
    <lineage>
        <taxon>Bacteria</taxon>
        <taxon>Pseudomonadati</taxon>
        <taxon>Bacteroidota</taxon>
        <taxon>Sphingobacteriia</taxon>
        <taxon>Sphingobacteriales</taxon>
        <taxon>Sphingobacteriaceae</taxon>
        <taxon>Mucilaginibacter</taxon>
    </lineage>
</organism>
<gene>
    <name evidence="5" type="ORF">GCM10011425_29420</name>
</gene>
<feature type="domain" description="HTH araC/xylS-type" evidence="4">
    <location>
        <begin position="203"/>
        <end position="302"/>
    </location>
</feature>
<keyword evidence="2" id="KW-0238">DNA-binding</keyword>
<sequence>MSKQDLPIKNINSVSEVHRLLSLPAPKNPLITLINHAHEPPASAGGIHRMLLNFYNISIKRSFQGQLRYGRNYYDFDNGTMTFSAPGQIIAVDQGDERDNDGWSLMFHPDLIRNYPLGKSIKNYGFFAYDVNEALHLSDEEEKLIESLVRNIQNEYESRIDNFSADVIVSNLDLLLNYCNRFYNRQFVTRKMANNDLLAKFEKKLADHFEESSATGLITVNNLAEGLNVSASYLSDMLRATTGQNTQQHIHNKLIEKAKDILANTDLSVSEIAFRLGFEFPQSFNKLFKNKTSMSPLEFRQSFN</sequence>
<dbReference type="Proteomes" id="UP000662074">
    <property type="component" value="Unassembled WGS sequence"/>
</dbReference>
<evidence type="ECO:0000256" key="2">
    <source>
        <dbReference type="ARBA" id="ARBA00023125"/>
    </source>
</evidence>
<reference evidence="5" key="2">
    <citation type="submission" date="2020-09" db="EMBL/GenBank/DDBJ databases">
        <authorList>
            <person name="Sun Q."/>
            <person name="Sedlacek I."/>
        </authorList>
    </citation>
    <scope>NUCLEOTIDE SEQUENCE</scope>
    <source>
        <strain evidence="5">CCM 8711</strain>
    </source>
</reference>
<dbReference type="InterPro" id="IPR018060">
    <property type="entry name" value="HTH_AraC"/>
</dbReference>
<evidence type="ECO:0000259" key="4">
    <source>
        <dbReference type="PROSITE" id="PS01124"/>
    </source>
</evidence>
<dbReference type="RefSeq" id="WP_188417835.1">
    <property type="nucleotide sequence ID" value="NZ_BMDO01000008.1"/>
</dbReference>
<dbReference type="InterPro" id="IPR009057">
    <property type="entry name" value="Homeodomain-like_sf"/>
</dbReference>
<name>A0A917J9S8_9SPHI</name>
<dbReference type="SUPFAM" id="SSF46689">
    <property type="entry name" value="Homeodomain-like"/>
    <property type="match status" value="1"/>
</dbReference>
<comment type="caution">
    <text evidence="5">The sequence shown here is derived from an EMBL/GenBank/DDBJ whole genome shotgun (WGS) entry which is preliminary data.</text>
</comment>
<dbReference type="PROSITE" id="PS01124">
    <property type="entry name" value="HTH_ARAC_FAMILY_2"/>
    <property type="match status" value="1"/>
</dbReference>
<dbReference type="AlphaFoldDB" id="A0A917J9S8"/>
<evidence type="ECO:0000256" key="3">
    <source>
        <dbReference type="ARBA" id="ARBA00023163"/>
    </source>
</evidence>
<dbReference type="GO" id="GO:0003700">
    <property type="term" value="F:DNA-binding transcription factor activity"/>
    <property type="evidence" value="ECO:0007669"/>
    <property type="project" value="InterPro"/>
</dbReference>
<dbReference type="Pfam" id="PF12833">
    <property type="entry name" value="HTH_18"/>
    <property type="match status" value="1"/>
</dbReference>
<proteinExistence type="predicted"/>
<evidence type="ECO:0000256" key="1">
    <source>
        <dbReference type="ARBA" id="ARBA00023015"/>
    </source>
</evidence>
<dbReference type="PANTHER" id="PTHR43280:SF32">
    <property type="entry name" value="TRANSCRIPTIONAL REGULATORY PROTEIN"/>
    <property type="match status" value="1"/>
</dbReference>
<dbReference type="Gene3D" id="1.10.10.60">
    <property type="entry name" value="Homeodomain-like"/>
    <property type="match status" value="2"/>
</dbReference>
<reference evidence="5" key="1">
    <citation type="journal article" date="2014" name="Int. J. Syst. Evol. Microbiol.">
        <title>Complete genome sequence of Corynebacterium casei LMG S-19264T (=DSM 44701T), isolated from a smear-ripened cheese.</title>
        <authorList>
            <consortium name="US DOE Joint Genome Institute (JGI-PGF)"/>
            <person name="Walter F."/>
            <person name="Albersmeier A."/>
            <person name="Kalinowski J."/>
            <person name="Ruckert C."/>
        </authorList>
    </citation>
    <scope>NUCLEOTIDE SEQUENCE</scope>
    <source>
        <strain evidence="5">CCM 8711</strain>
    </source>
</reference>
<dbReference type="SMART" id="SM00342">
    <property type="entry name" value="HTH_ARAC"/>
    <property type="match status" value="1"/>
</dbReference>
<dbReference type="PANTHER" id="PTHR43280">
    <property type="entry name" value="ARAC-FAMILY TRANSCRIPTIONAL REGULATOR"/>
    <property type="match status" value="1"/>
</dbReference>
<protein>
    <submittedName>
        <fullName evidence="5">AraC family transcriptional regulator</fullName>
    </submittedName>
</protein>